<name>A0ABT7Y9Q5_9BACT</name>
<evidence type="ECO:0000256" key="2">
    <source>
        <dbReference type="ARBA" id="ARBA00022475"/>
    </source>
</evidence>
<evidence type="ECO:0000256" key="6">
    <source>
        <dbReference type="SAM" id="Phobius"/>
    </source>
</evidence>
<evidence type="ECO:0000313" key="9">
    <source>
        <dbReference type="EMBL" id="MDN3203253.1"/>
    </source>
</evidence>
<dbReference type="NCBIfam" id="NF038404">
    <property type="entry name" value="perm_prefix_2"/>
    <property type="match status" value="1"/>
</dbReference>
<reference evidence="9" key="1">
    <citation type="submission" date="2023-06" db="EMBL/GenBank/DDBJ databases">
        <title>Robiginitalea aurantiacus sp. nov. and Algoriphagus sediminis sp. nov., isolated from coastal sediment.</title>
        <authorList>
            <person name="Zhou Z.Y."/>
            <person name="An J."/>
            <person name="Jia Y.W."/>
            <person name="Du Z.J."/>
        </authorList>
    </citation>
    <scope>NUCLEOTIDE SEQUENCE</scope>
    <source>
        <strain evidence="9">C2-7</strain>
    </source>
</reference>
<feature type="transmembrane region" description="Helical" evidence="6">
    <location>
        <begin position="803"/>
        <end position="822"/>
    </location>
</feature>
<evidence type="ECO:0000256" key="1">
    <source>
        <dbReference type="ARBA" id="ARBA00004651"/>
    </source>
</evidence>
<keyword evidence="5 6" id="KW-0472">Membrane</keyword>
<protein>
    <submittedName>
        <fullName evidence="9">ABC transporter permease</fullName>
    </submittedName>
</protein>
<feature type="domain" description="MacB-like periplasmic core" evidence="8">
    <location>
        <begin position="575"/>
        <end position="682"/>
    </location>
</feature>
<dbReference type="Pfam" id="PF02687">
    <property type="entry name" value="FtsX"/>
    <property type="match status" value="2"/>
</dbReference>
<comment type="caution">
    <text evidence="9">The sequence shown here is derived from an EMBL/GenBank/DDBJ whole genome shotgun (WGS) entry which is preliminary data.</text>
</comment>
<feature type="transmembrane region" description="Helical" evidence="6">
    <location>
        <begin position="99"/>
        <end position="119"/>
    </location>
</feature>
<organism evidence="9 10">
    <name type="scientific">Algoriphagus sediminis</name>
    <dbReference type="NCBI Taxonomy" id="3057113"/>
    <lineage>
        <taxon>Bacteria</taxon>
        <taxon>Pseudomonadati</taxon>
        <taxon>Bacteroidota</taxon>
        <taxon>Cytophagia</taxon>
        <taxon>Cytophagales</taxon>
        <taxon>Cyclobacteriaceae</taxon>
        <taxon>Algoriphagus</taxon>
    </lineage>
</organism>
<sequence length="874" mass="98850">MKNSREFPPKFAMKFFEWFCKPSMHDFIEGDLLEEYFIHKSEMGQQKADLKFIRDVFFLFRPGIIKPIKGFENLTTAAMYKSYFKIGYRNLIRNKGFSFINIGGLAFGMCVAILIALWVHNELTYNTYHKNYDRLAQVLFRSDFGGDDGIHVNSSVPTGLGTHIQDTYQAQFKNVAMCYSRPQEIVITSGKDSFLENGYYMQPNAPEMLSLEMMAGTLDGLKDLKTIMISQSLAEKIFGDRDPIGQEVRFNEQVDALVTGVFKDIPRNSEFFDAQFIAPLDVFLYGWSDLNVWDNQNMRLYVELHEGVDLQTASAIIKDAYNTNIDKNHERNLFLHPMKDWHLKSEWENGVSITSAKQKFIWIFSALGIAVLVLACVNFMNLSTARSESRAKEIGVRKTMGSLRNHLTHQFLTESVLVALFAFILSLGLLVIVLPWFNELAAKDISAPWLNPVFWIAGLFFTLITGLLAGSYPALYLSSFNPIKSLKGGITSGRQTSLPRKVLVIFQFCVSFIVIMGTIVIYQQIQHVKNRPVGYEREGLLMMPKNSDQLWENFRTLRQELFNTGVVEEIGEANYPLTNTFGNNDGFSWGGPESDKGIAFNTIRISPEYGKAVGWEVLQGRDFNENMETDKAGVIITESALAKMGLEDPIGKTVLTEDEFWGYPEFTIIGVVRDLIKGDPFEDSSPGIMFLSDRQLYWQFIRIKEGIPFGEALETIGQTYKRVAPEAYTDLKVLEDEYLAKFESQEQIGEIGAFLSGFAIFISCLGLFGLASFLAEKRSKEIGLRKVLGASTANLWQLLTKDFFILVLVASLIASPIAYYLMEKWLSGFDYKMDIPLSAFLFTCFGAMLITLLTVGFQAVKTALANPVKSIRTE</sequence>
<comment type="subcellular location">
    <subcellularLocation>
        <location evidence="1">Cell membrane</location>
        <topology evidence="1">Multi-pass membrane protein</topology>
    </subcellularLocation>
</comment>
<dbReference type="Proteomes" id="UP001171916">
    <property type="component" value="Unassembled WGS sequence"/>
</dbReference>
<dbReference type="PANTHER" id="PTHR30572:SF18">
    <property type="entry name" value="ABC-TYPE MACROLIDE FAMILY EXPORT SYSTEM PERMEASE COMPONENT 2"/>
    <property type="match status" value="1"/>
</dbReference>
<feature type="transmembrane region" description="Helical" evidence="6">
    <location>
        <begin position="360"/>
        <end position="382"/>
    </location>
</feature>
<evidence type="ECO:0000259" key="8">
    <source>
        <dbReference type="Pfam" id="PF12704"/>
    </source>
</evidence>
<evidence type="ECO:0000256" key="4">
    <source>
        <dbReference type="ARBA" id="ARBA00022989"/>
    </source>
</evidence>
<dbReference type="RefSeq" id="WP_289998817.1">
    <property type="nucleotide sequence ID" value="NZ_JAUEPH010000002.1"/>
</dbReference>
<feature type="domain" description="ABC3 transporter permease C-terminal" evidence="7">
    <location>
        <begin position="754"/>
        <end position="862"/>
    </location>
</feature>
<evidence type="ECO:0000256" key="3">
    <source>
        <dbReference type="ARBA" id="ARBA00022692"/>
    </source>
</evidence>
<dbReference type="PANTHER" id="PTHR30572">
    <property type="entry name" value="MEMBRANE COMPONENT OF TRANSPORTER-RELATED"/>
    <property type="match status" value="1"/>
</dbReference>
<keyword evidence="4 6" id="KW-1133">Transmembrane helix</keyword>
<keyword evidence="10" id="KW-1185">Reference proteome</keyword>
<dbReference type="Pfam" id="PF12704">
    <property type="entry name" value="MacB_PCD"/>
    <property type="match status" value="2"/>
</dbReference>
<dbReference type="InterPro" id="IPR025857">
    <property type="entry name" value="MacB_PCD"/>
</dbReference>
<evidence type="ECO:0000256" key="5">
    <source>
        <dbReference type="ARBA" id="ARBA00023136"/>
    </source>
</evidence>
<dbReference type="InterPro" id="IPR047699">
    <property type="entry name" value="Permease_put_prefix"/>
</dbReference>
<dbReference type="InterPro" id="IPR050250">
    <property type="entry name" value="Macrolide_Exporter_MacB"/>
</dbReference>
<feature type="transmembrane region" description="Helical" evidence="6">
    <location>
        <begin position="411"/>
        <end position="434"/>
    </location>
</feature>
<keyword evidence="3 6" id="KW-0812">Transmembrane</keyword>
<accession>A0ABT7Y9Q5</accession>
<feature type="domain" description="ABC3 transporter permease C-terminal" evidence="7">
    <location>
        <begin position="367"/>
        <end position="482"/>
    </location>
</feature>
<proteinExistence type="predicted"/>
<feature type="domain" description="MacB-like periplasmic core" evidence="8">
    <location>
        <begin position="98"/>
        <end position="319"/>
    </location>
</feature>
<evidence type="ECO:0000259" key="7">
    <source>
        <dbReference type="Pfam" id="PF02687"/>
    </source>
</evidence>
<feature type="transmembrane region" description="Helical" evidence="6">
    <location>
        <begin position="502"/>
        <end position="522"/>
    </location>
</feature>
<keyword evidence="2" id="KW-1003">Cell membrane</keyword>
<feature type="transmembrane region" description="Helical" evidence="6">
    <location>
        <begin position="837"/>
        <end position="860"/>
    </location>
</feature>
<gene>
    <name evidence="9" type="ORF">QVH07_03805</name>
</gene>
<feature type="transmembrane region" description="Helical" evidence="6">
    <location>
        <begin position="454"/>
        <end position="477"/>
    </location>
</feature>
<dbReference type="InterPro" id="IPR003838">
    <property type="entry name" value="ABC3_permease_C"/>
</dbReference>
<evidence type="ECO:0000313" key="10">
    <source>
        <dbReference type="Proteomes" id="UP001171916"/>
    </source>
</evidence>
<dbReference type="EMBL" id="JAUEPH010000002">
    <property type="protein sequence ID" value="MDN3203253.1"/>
    <property type="molecule type" value="Genomic_DNA"/>
</dbReference>
<feature type="transmembrane region" description="Helical" evidence="6">
    <location>
        <begin position="751"/>
        <end position="775"/>
    </location>
</feature>